<keyword evidence="4" id="KW-0804">Transcription</keyword>
<evidence type="ECO:0000313" key="9">
    <source>
        <dbReference type="EMBL" id="CAB1127792.1"/>
    </source>
</evidence>
<feature type="domain" description="HTH luxR-type" evidence="7">
    <location>
        <begin position="149"/>
        <end position="214"/>
    </location>
</feature>
<keyword evidence="2" id="KW-0805">Transcription regulation</keyword>
<evidence type="ECO:0000313" key="10">
    <source>
        <dbReference type="Proteomes" id="UP000503399"/>
    </source>
</evidence>
<evidence type="ECO:0000256" key="6">
    <source>
        <dbReference type="PROSITE-ProRule" id="PRU00169"/>
    </source>
</evidence>
<dbReference type="AlphaFoldDB" id="A0A6F8ZEA7"/>
<organism evidence="9 10">
    <name type="scientific">Candidatus Hydrogenisulfobacillus filiaventi</name>
    <dbReference type="NCBI Taxonomy" id="2707344"/>
    <lineage>
        <taxon>Bacteria</taxon>
        <taxon>Bacillati</taxon>
        <taxon>Bacillota</taxon>
        <taxon>Clostridia</taxon>
        <taxon>Eubacteriales</taxon>
        <taxon>Clostridiales Family XVII. Incertae Sedis</taxon>
        <taxon>Candidatus Hydrogenisulfobacillus</taxon>
    </lineage>
</organism>
<dbReference type="Pfam" id="PF00196">
    <property type="entry name" value="GerE"/>
    <property type="match status" value="1"/>
</dbReference>
<evidence type="ECO:0000259" key="7">
    <source>
        <dbReference type="PROSITE" id="PS50043"/>
    </source>
</evidence>
<dbReference type="KEGG" id="hfv:R50_0286"/>
<keyword evidence="3 9" id="KW-0238">DNA-binding</keyword>
<dbReference type="PANTHER" id="PTHR43214">
    <property type="entry name" value="TWO-COMPONENT RESPONSE REGULATOR"/>
    <property type="match status" value="1"/>
</dbReference>
<evidence type="ECO:0000256" key="2">
    <source>
        <dbReference type="ARBA" id="ARBA00023015"/>
    </source>
</evidence>
<comment type="caution">
    <text evidence="6">Lacks conserved residue(s) required for the propagation of feature annotation.</text>
</comment>
<dbReference type="SMART" id="SM00421">
    <property type="entry name" value="HTH_LUXR"/>
    <property type="match status" value="1"/>
</dbReference>
<dbReference type="PROSITE" id="PS00622">
    <property type="entry name" value="HTH_LUXR_1"/>
    <property type="match status" value="1"/>
</dbReference>
<accession>A0A6F8ZEA7</accession>
<evidence type="ECO:0000259" key="8">
    <source>
        <dbReference type="PROSITE" id="PS50110"/>
    </source>
</evidence>
<name>A0A6F8ZEA7_9FIRM</name>
<dbReference type="CDD" id="cd06170">
    <property type="entry name" value="LuxR_C_like"/>
    <property type="match status" value="1"/>
</dbReference>
<dbReference type="InterPro" id="IPR011006">
    <property type="entry name" value="CheY-like_superfamily"/>
</dbReference>
<sequence length="238" mass="24549">MKRTTRTTVWVIDPDPILRRGLRAVLGPAAGITVLGESAGVAEALAAWARQVPAVVVLEPAALGPQAPAAVAGLRAAGPHVLLLAERPAAGEMERLLLAGAGGYLAKTAGGEVLAAAVRSVAAGHRVLDGGFRPLLAGPAPEAQPRPADVRLVRRLSARERAVVKLTAWGMTAREIGERLSVSAKTVETYRSRACAKLGVQSRAELVQWCFQAGLWTPGDLEREPAGPPGGVQPGGAG</sequence>
<dbReference type="GO" id="GO:0006355">
    <property type="term" value="P:regulation of DNA-templated transcription"/>
    <property type="evidence" value="ECO:0007669"/>
    <property type="project" value="InterPro"/>
</dbReference>
<dbReference type="PROSITE" id="PS50043">
    <property type="entry name" value="HTH_LUXR_2"/>
    <property type="match status" value="1"/>
</dbReference>
<keyword evidence="10" id="KW-1185">Reference proteome</keyword>
<dbReference type="GO" id="GO:0000160">
    <property type="term" value="P:phosphorelay signal transduction system"/>
    <property type="evidence" value="ECO:0007669"/>
    <property type="project" value="InterPro"/>
</dbReference>
<dbReference type="SUPFAM" id="SSF46894">
    <property type="entry name" value="C-terminal effector domain of the bipartite response regulators"/>
    <property type="match status" value="1"/>
</dbReference>
<dbReference type="Gene3D" id="3.40.50.2300">
    <property type="match status" value="1"/>
</dbReference>
<proteinExistence type="predicted"/>
<comment type="function">
    <text evidence="5">May play the central regulatory role in sporulation. It may be an element of the effector pathway responsible for the activation of sporulation genes in response to nutritional stress. Spo0A may act in concert with spo0H (a sigma factor) to control the expression of some genes that are critical to the sporulation process.</text>
</comment>
<dbReference type="InterPro" id="IPR000792">
    <property type="entry name" value="Tscrpt_reg_LuxR_C"/>
</dbReference>
<protein>
    <recommendedName>
        <fullName evidence="1">Stage 0 sporulation protein A homolog</fullName>
    </recommendedName>
</protein>
<dbReference type="InterPro" id="IPR036388">
    <property type="entry name" value="WH-like_DNA-bd_sf"/>
</dbReference>
<dbReference type="Proteomes" id="UP000503399">
    <property type="component" value="Chromosome"/>
</dbReference>
<evidence type="ECO:0000256" key="1">
    <source>
        <dbReference type="ARBA" id="ARBA00018672"/>
    </source>
</evidence>
<gene>
    <name evidence="9" type="ORF">R50_0286</name>
</gene>
<evidence type="ECO:0000256" key="3">
    <source>
        <dbReference type="ARBA" id="ARBA00023125"/>
    </source>
</evidence>
<dbReference type="PROSITE" id="PS50110">
    <property type="entry name" value="RESPONSE_REGULATORY"/>
    <property type="match status" value="1"/>
</dbReference>
<feature type="domain" description="Response regulatory" evidence="8">
    <location>
        <begin position="8"/>
        <end position="122"/>
    </location>
</feature>
<dbReference type="EMBL" id="LR778114">
    <property type="protein sequence ID" value="CAB1127792.1"/>
    <property type="molecule type" value="Genomic_DNA"/>
</dbReference>
<dbReference type="InterPro" id="IPR039420">
    <property type="entry name" value="WalR-like"/>
</dbReference>
<dbReference type="InterPro" id="IPR001789">
    <property type="entry name" value="Sig_transdc_resp-reg_receiver"/>
</dbReference>
<evidence type="ECO:0000256" key="4">
    <source>
        <dbReference type="ARBA" id="ARBA00023163"/>
    </source>
</evidence>
<dbReference type="GO" id="GO:0003677">
    <property type="term" value="F:DNA binding"/>
    <property type="evidence" value="ECO:0007669"/>
    <property type="project" value="UniProtKB-KW"/>
</dbReference>
<dbReference type="PRINTS" id="PR00038">
    <property type="entry name" value="HTHLUXR"/>
</dbReference>
<dbReference type="Gene3D" id="1.10.10.10">
    <property type="entry name" value="Winged helix-like DNA-binding domain superfamily/Winged helix DNA-binding domain"/>
    <property type="match status" value="1"/>
</dbReference>
<evidence type="ECO:0000256" key="5">
    <source>
        <dbReference type="ARBA" id="ARBA00024867"/>
    </source>
</evidence>
<dbReference type="InterPro" id="IPR016032">
    <property type="entry name" value="Sig_transdc_resp-reg_C-effctor"/>
</dbReference>
<reference evidence="9 10" key="1">
    <citation type="submission" date="2020-02" db="EMBL/GenBank/DDBJ databases">
        <authorList>
            <person name="Hogendoorn C."/>
        </authorList>
    </citation>
    <scope>NUCLEOTIDE SEQUENCE [LARGE SCALE GENOMIC DNA]</scope>
    <source>
        <strain evidence="9">R501</strain>
    </source>
</reference>
<dbReference type="PANTHER" id="PTHR43214:SF41">
    <property type="entry name" value="NITRATE_NITRITE RESPONSE REGULATOR PROTEIN NARP"/>
    <property type="match status" value="1"/>
</dbReference>
<dbReference type="SUPFAM" id="SSF52172">
    <property type="entry name" value="CheY-like"/>
    <property type="match status" value="1"/>
</dbReference>